<accession>A0A8S5PXN9</accession>
<feature type="transmembrane region" description="Helical" evidence="1">
    <location>
        <begin position="22"/>
        <end position="41"/>
    </location>
</feature>
<reference evidence="2" key="1">
    <citation type="journal article" date="2021" name="Proc. Natl. Acad. Sci. U.S.A.">
        <title>A Catalog of Tens of Thousands of Viruses from Human Metagenomes Reveals Hidden Associations with Chronic Diseases.</title>
        <authorList>
            <person name="Tisza M.J."/>
            <person name="Buck C.B."/>
        </authorList>
    </citation>
    <scope>NUCLEOTIDE SEQUENCE</scope>
    <source>
        <strain evidence="2">CtXwe21</strain>
    </source>
</reference>
<proteinExistence type="predicted"/>
<dbReference type="EMBL" id="BK015537">
    <property type="protein sequence ID" value="DAE11806.1"/>
    <property type="molecule type" value="Genomic_DNA"/>
</dbReference>
<evidence type="ECO:0000256" key="1">
    <source>
        <dbReference type="SAM" id="Phobius"/>
    </source>
</evidence>
<organism evidence="2">
    <name type="scientific">Myoviridae sp. ctXwe21</name>
    <dbReference type="NCBI Taxonomy" id="2825123"/>
    <lineage>
        <taxon>Viruses</taxon>
        <taxon>Duplodnaviria</taxon>
        <taxon>Heunggongvirae</taxon>
        <taxon>Uroviricota</taxon>
        <taxon>Caudoviricetes</taxon>
    </lineage>
</organism>
<keyword evidence="1" id="KW-0472">Membrane</keyword>
<keyword evidence="1" id="KW-1133">Transmembrane helix</keyword>
<keyword evidence="1" id="KW-0812">Transmembrane</keyword>
<protein>
    <submittedName>
        <fullName evidence="2">Uncharacterized protein</fullName>
    </submittedName>
</protein>
<evidence type="ECO:0000313" key="2">
    <source>
        <dbReference type="EMBL" id="DAE11806.1"/>
    </source>
</evidence>
<sequence>MIRYSNQAEFLRFSCFVAYRKIPSKLMWCYFASLSFVLITFA</sequence>
<name>A0A8S5PXN9_9CAUD</name>